<dbReference type="InterPro" id="IPR043502">
    <property type="entry name" value="DNA/RNA_pol_sf"/>
</dbReference>
<reference evidence="3" key="2">
    <citation type="submission" date="2023-06" db="EMBL/GenBank/DDBJ databases">
        <authorList>
            <person name="Swenson N.G."/>
            <person name="Wegrzyn J.L."/>
            <person name="Mcevoy S.L."/>
        </authorList>
    </citation>
    <scope>NUCLEOTIDE SEQUENCE</scope>
    <source>
        <strain evidence="3">NS2018</strain>
        <tissue evidence="3">Leaf</tissue>
    </source>
</reference>
<sequence>MSKAYDRVEWSFLAKMMGKLGFSKKWILMIMNCVSTVSFSFVINGNVCGSVNSSRGLRQGDPLSPYLFLLCAEGLSNVINSAVHDSELSGFHCRRSCPNISHLFFADDNLFFSKATDHGCITIHQILDSYEKALGQVINYEKSAMCFSNSIQWAEGDRLVRIVGVGHVRCHERYLGLPSMNYRNKHQLFNGIKDCVWSKVKGWKGKTLSIDGKEILVKVVLQSIPTYSMGHFRLLKSLIHDLHRMCNRF</sequence>
<gene>
    <name evidence="3" type="ORF">LWI29_030956</name>
</gene>
<dbReference type="AlphaFoldDB" id="A0AA39TAB1"/>
<accession>A0AA39TAB1</accession>
<evidence type="ECO:0000313" key="4">
    <source>
        <dbReference type="Proteomes" id="UP001168877"/>
    </source>
</evidence>
<keyword evidence="1" id="KW-0472">Membrane</keyword>
<keyword evidence="4" id="KW-1185">Reference proteome</keyword>
<reference evidence="3" key="1">
    <citation type="journal article" date="2022" name="Plant J.">
        <title>Strategies of tolerance reflected in two North American maple genomes.</title>
        <authorList>
            <person name="McEvoy S.L."/>
            <person name="Sezen U.U."/>
            <person name="Trouern-Trend A."/>
            <person name="McMahon S.M."/>
            <person name="Schaberg P.G."/>
            <person name="Yang J."/>
            <person name="Wegrzyn J.L."/>
            <person name="Swenson N.G."/>
        </authorList>
    </citation>
    <scope>NUCLEOTIDE SEQUENCE</scope>
    <source>
        <strain evidence="3">NS2018</strain>
    </source>
</reference>
<dbReference type="PROSITE" id="PS50878">
    <property type="entry name" value="RT_POL"/>
    <property type="match status" value="1"/>
</dbReference>
<proteinExistence type="predicted"/>
<evidence type="ECO:0000256" key="1">
    <source>
        <dbReference type="SAM" id="Phobius"/>
    </source>
</evidence>
<evidence type="ECO:0000259" key="2">
    <source>
        <dbReference type="PROSITE" id="PS50878"/>
    </source>
</evidence>
<dbReference type="SUPFAM" id="SSF56672">
    <property type="entry name" value="DNA/RNA polymerases"/>
    <property type="match status" value="1"/>
</dbReference>
<keyword evidence="1" id="KW-0812">Transmembrane</keyword>
<dbReference type="Pfam" id="PF00078">
    <property type="entry name" value="RVT_1"/>
    <property type="match status" value="1"/>
</dbReference>
<feature type="domain" description="Reverse transcriptase" evidence="2">
    <location>
        <begin position="1"/>
        <end position="179"/>
    </location>
</feature>
<name>A0AA39TAB1_ACESA</name>
<dbReference type="EMBL" id="JAUESC010000002">
    <property type="protein sequence ID" value="KAK0605809.1"/>
    <property type="molecule type" value="Genomic_DNA"/>
</dbReference>
<dbReference type="PANTHER" id="PTHR33116">
    <property type="entry name" value="REVERSE TRANSCRIPTASE ZINC-BINDING DOMAIN-CONTAINING PROTEIN-RELATED-RELATED"/>
    <property type="match status" value="1"/>
</dbReference>
<feature type="transmembrane region" description="Helical" evidence="1">
    <location>
        <begin position="26"/>
        <end position="43"/>
    </location>
</feature>
<evidence type="ECO:0000313" key="3">
    <source>
        <dbReference type="EMBL" id="KAK0605809.1"/>
    </source>
</evidence>
<comment type="caution">
    <text evidence="3">The sequence shown here is derived from an EMBL/GenBank/DDBJ whole genome shotgun (WGS) entry which is preliminary data.</text>
</comment>
<organism evidence="3 4">
    <name type="scientific">Acer saccharum</name>
    <name type="common">Sugar maple</name>
    <dbReference type="NCBI Taxonomy" id="4024"/>
    <lineage>
        <taxon>Eukaryota</taxon>
        <taxon>Viridiplantae</taxon>
        <taxon>Streptophyta</taxon>
        <taxon>Embryophyta</taxon>
        <taxon>Tracheophyta</taxon>
        <taxon>Spermatophyta</taxon>
        <taxon>Magnoliopsida</taxon>
        <taxon>eudicotyledons</taxon>
        <taxon>Gunneridae</taxon>
        <taxon>Pentapetalae</taxon>
        <taxon>rosids</taxon>
        <taxon>malvids</taxon>
        <taxon>Sapindales</taxon>
        <taxon>Sapindaceae</taxon>
        <taxon>Hippocastanoideae</taxon>
        <taxon>Acereae</taxon>
        <taxon>Acer</taxon>
    </lineage>
</organism>
<dbReference type="PANTHER" id="PTHR33116:SF86">
    <property type="entry name" value="REVERSE TRANSCRIPTASE DOMAIN-CONTAINING PROTEIN"/>
    <property type="match status" value="1"/>
</dbReference>
<dbReference type="Proteomes" id="UP001168877">
    <property type="component" value="Unassembled WGS sequence"/>
</dbReference>
<keyword evidence="1" id="KW-1133">Transmembrane helix</keyword>
<dbReference type="InterPro" id="IPR000477">
    <property type="entry name" value="RT_dom"/>
</dbReference>
<protein>
    <recommendedName>
        <fullName evidence="2">Reverse transcriptase domain-containing protein</fullName>
    </recommendedName>
</protein>